<evidence type="ECO:0000313" key="1">
    <source>
        <dbReference type="EMBL" id="MCV5626484.1"/>
    </source>
</evidence>
<protein>
    <submittedName>
        <fullName evidence="1">Glutamate racemase</fullName>
    </submittedName>
</protein>
<name>A0AAP3EQL2_ECOLX</name>
<accession>A0AAP3EQL2</accession>
<evidence type="ECO:0000313" key="2">
    <source>
        <dbReference type="Proteomes" id="UP001208624"/>
    </source>
</evidence>
<dbReference type="AlphaFoldDB" id="A0AAP3EQL2"/>
<gene>
    <name evidence="1" type="ORF">OFN31_33190</name>
</gene>
<proteinExistence type="predicted"/>
<dbReference type="EMBL" id="JAOVKC010001628">
    <property type="protein sequence ID" value="MCV5626484.1"/>
    <property type="molecule type" value="Genomic_DNA"/>
</dbReference>
<feature type="non-terminal residue" evidence="1">
    <location>
        <position position="1"/>
    </location>
</feature>
<organism evidence="1 2">
    <name type="scientific">Escherichia coli</name>
    <dbReference type="NCBI Taxonomy" id="562"/>
    <lineage>
        <taxon>Bacteria</taxon>
        <taxon>Pseudomonadati</taxon>
        <taxon>Pseudomonadota</taxon>
        <taxon>Gammaproteobacteria</taxon>
        <taxon>Enterobacterales</taxon>
        <taxon>Enterobacteriaceae</taxon>
        <taxon>Escherichia</taxon>
    </lineage>
</organism>
<reference evidence="1" key="1">
    <citation type="submission" date="2023-06" db="EMBL/GenBank/DDBJ databases">
        <title>Deciphering the underlying mechanisms mediating the transmission of blaNDM gene from human to animals in China.</title>
        <authorList>
            <person name="Chen K."/>
            <person name="Chen S."/>
        </authorList>
    </citation>
    <scope>NUCLEOTIDE SEQUENCE</scope>
    <source>
        <strain evidence="1">1199</strain>
    </source>
</reference>
<dbReference type="Proteomes" id="UP001208624">
    <property type="component" value="Unassembled WGS sequence"/>
</dbReference>
<comment type="caution">
    <text evidence="1">The sequence shown here is derived from an EMBL/GenBank/DDBJ whole genome shotgun (WGS) entry which is preliminary data.</text>
</comment>
<sequence>FINPAHDQAISIKNHLGQLNLLNSSNIGTLQINTSGSMEIYKTVLGELSITKPHTFSIRQF</sequence>